<keyword evidence="1" id="KW-0545">Nucleotide biosynthesis</keyword>
<dbReference type="Proteomes" id="UP001634394">
    <property type="component" value="Unassembled WGS sequence"/>
</dbReference>
<dbReference type="EC" id="3.5.4.12" evidence="3"/>
<protein>
    <recommendedName>
        <fullName evidence="4">dCMP deaminase</fullName>
        <ecNumber evidence="3">3.5.4.12</ecNumber>
    </recommendedName>
    <alternativeName>
        <fullName evidence="4">dCMP deaminase</fullName>
    </alternativeName>
</protein>
<dbReference type="GO" id="GO:0016787">
    <property type="term" value="F:hydrolase activity"/>
    <property type="evidence" value="ECO:0007669"/>
    <property type="project" value="UniProtKB-KW"/>
</dbReference>
<evidence type="ECO:0000256" key="1">
    <source>
        <dbReference type="ARBA" id="ARBA00022727"/>
    </source>
</evidence>
<keyword evidence="7" id="KW-1185">Reference proteome</keyword>
<feature type="non-terminal residue" evidence="6">
    <location>
        <position position="56"/>
    </location>
</feature>
<reference evidence="6 7" key="1">
    <citation type="submission" date="2024-11" db="EMBL/GenBank/DDBJ databases">
        <title>Chromosome-level genome assembly of the freshwater bivalve Anodonta woodiana.</title>
        <authorList>
            <person name="Chen X."/>
        </authorList>
    </citation>
    <scope>NUCLEOTIDE SEQUENCE [LARGE SCALE GENOMIC DNA]</scope>
    <source>
        <strain evidence="6">MN2024</strain>
        <tissue evidence="6">Gills</tissue>
    </source>
</reference>
<evidence type="ECO:0000313" key="6">
    <source>
        <dbReference type="EMBL" id="KAL3871404.1"/>
    </source>
</evidence>
<feature type="domain" description="CMP/dCMP-type deaminase" evidence="5">
    <location>
        <begin position="1"/>
        <end position="56"/>
    </location>
</feature>
<dbReference type="EMBL" id="JBJQND010000007">
    <property type="protein sequence ID" value="KAL3871404.1"/>
    <property type="molecule type" value="Genomic_DNA"/>
</dbReference>
<dbReference type="PANTHER" id="PTHR11086">
    <property type="entry name" value="DEOXYCYTIDYLATE DEAMINASE-RELATED"/>
    <property type="match status" value="1"/>
</dbReference>
<keyword evidence="2" id="KW-0378">Hydrolase</keyword>
<proteinExistence type="predicted"/>
<dbReference type="InterPro" id="IPR002125">
    <property type="entry name" value="CMP_dCMP_dom"/>
</dbReference>
<dbReference type="PANTHER" id="PTHR11086:SF18">
    <property type="entry name" value="DEOXYCYTIDYLATE DEAMINASE"/>
    <property type="match status" value="1"/>
</dbReference>
<dbReference type="PROSITE" id="PS51747">
    <property type="entry name" value="CYT_DCMP_DEAMINASES_2"/>
    <property type="match status" value="1"/>
</dbReference>
<evidence type="ECO:0000256" key="4">
    <source>
        <dbReference type="ARBA" id="ARBA00041763"/>
    </source>
</evidence>
<dbReference type="Pfam" id="PF00383">
    <property type="entry name" value="dCMP_cyt_deam_1"/>
    <property type="match status" value="1"/>
</dbReference>
<evidence type="ECO:0000259" key="5">
    <source>
        <dbReference type="PROSITE" id="PS51747"/>
    </source>
</evidence>
<evidence type="ECO:0000256" key="3">
    <source>
        <dbReference type="ARBA" id="ARBA00038938"/>
    </source>
</evidence>
<dbReference type="InterPro" id="IPR015517">
    <property type="entry name" value="dCMP_deaminase-rel"/>
</dbReference>
<evidence type="ECO:0000313" key="7">
    <source>
        <dbReference type="Proteomes" id="UP001634394"/>
    </source>
</evidence>
<name>A0ABD3WBW8_SINWO</name>
<sequence length="56" mass="6252">MGADARSCTVYTTLHPCNECSNLMIQSEISKIVYLEDKESKRAAYAASKLLLKEVK</sequence>
<dbReference type="Gene3D" id="3.40.140.10">
    <property type="entry name" value="Cytidine Deaminase, domain 2"/>
    <property type="match status" value="1"/>
</dbReference>
<dbReference type="InterPro" id="IPR016193">
    <property type="entry name" value="Cytidine_deaminase-like"/>
</dbReference>
<comment type="caution">
    <text evidence="6">The sequence shown here is derived from an EMBL/GenBank/DDBJ whole genome shotgun (WGS) entry which is preliminary data.</text>
</comment>
<dbReference type="SUPFAM" id="SSF53927">
    <property type="entry name" value="Cytidine deaminase-like"/>
    <property type="match status" value="1"/>
</dbReference>
<dbReference type="AlphaFoldDB" id="A0ABD3WBW8"/>
<accession>A0ABD3WBW8</accession>
<organism evidence="6 7">
    <name type="scientific">Sinanodonta woodiana</name>
    <name type="common">Chinese pond mussel</name>
    <name type="synonym">Anodonta woodiana</name>
    <dbReference type="NCBI Taxonomy" id="1069815"/>
    <lineage>
        <taxon>Eukaryota</taxon>
        <taxon>Metazoa</taxon>
        <taxon>Spiralia</taxon>
        <taxon>Lophotrochozoa</taxon>
        <taxon>Mollusca</taxon>
        <taxon>Bivalvia</taxon>
        <taxon>Autobranchia</taxon>
        <taxon>Heteroconchia</taxon>
        <taxon>Palaeoheterodonta</taxon>
        <taxon>Unionida</taxon>
        <taxon>Unionoidea</taxon>
        <taxon>Unionidae</taxon>
        <taxon>Unioninae</taxon>
        <taxon>Sinanodonta</taxon>
    </lineage>
</organism>
<evidence type="ECO:0000256" key="2">
    <source>
        <dbReference type="ARBA" id="ARBA00022801"/>
    </source>
</evidence>
<gene>
    <name evidence="6" type="ORF">ACJMK2_039404</name>
</gene>